<feature type="region of interest" description="Disordered" evidence="1">
    <location>
        <begin position="318"/>
        <end position="355"/>
    </location>
</feature>
<evidence type="ECO:0000256" key="1">
    <source>
        <dbReference type="SAM" id="MobiDB-lite"/>
    </source>
</evidence>
<keyword evidence="3" id="KW-1185">Reference proteome</keyword>
<organism evidence="2 3">
    <name type="scientific">Bodo saltans</name>
    <name type="common">Flagellated protozoan</name>
    <dbReference type="NCBI Taxonomy" id="75058"/>
    <lineage>
        <taxon>Eukaryota</taxon>
        <taxon>Discoba</taxon>
        <taxon>Euglenozoa</taxon>
        <taxon>Kinetoplastea</taxon>
        <taxon>Metakinetoplastina</taxon>
        <taxon>Eubodonida</taxon>
        <taxon>Bodonidae</taxon>
        <taxon>Bodo</taxon>
    </lineage>
</organism>
<name>A0A0S4IVT5_BODSA</name>
<protein>
    <submittedName>
        <fullName evidence="2">GPI-anchored surface protein, putative</fullName>
    </submittedName>
</protein>
<dbReference type="EMBL" id="CYKH01000531">
    <property type="protein sequence ID" value="CUG05045.1"/>
    <property type="molecule type" value="Genomic_DNA"/>
</dbReference>
<reference evidence="3" key="1">
    <citation type="submission" date="2015-09" db="EMBL/GenBank/DDBJ databases">
        <authorList>
            <consortium name="Pathogen Informatics"/>
        </authorList>
    </citation>
    <scope>NUCLEOTIDE SEQUENCE [LARGE SCALE GENOMIC DNA]</scope>
    <source>
        <strain evidence="3">Lake Konstanz</strain>
    </source>
</reference>
<dbReference type="Proteomes" id="UP000051952">
    <property type="component" value="Unassembled WGS sequence"/>
</dbReference>
<evidence type="ECO:0000313" key="2">
    <source>
        <dbReference type="EMBL" id="CUG05045.1"/>
    </source>
</evidence>
<feature type="compositionally biased region" description="Basic residues" evidence="1">
    <location>
        <begin position="128"/>
        <end position="139"/>
    </location>
</feature>
<dbReference type="VEuPathDB" id="TriTrypDB:BSAL_70715"/>
<accession>A0A0S4IVT5</accession>
<sequence length="496" mass="53896">MLSRDGEILLLDHQPHHVGGREDSVVLWPHLAHRAVAALSRYHSTFGHWTSSTAGASGVPGVDPDECRKADVDRKALTHGVFSPGLVVALSRSLPQTRRPIVERAETFALLLLLSDFVFQRRCRKRHQHHHATHHHPHRAGTPQEQRTTRDASVTTPPPSSSLVDDLDVFVANVVAAVKSPSTSMASRNASMVAIPSHQPAADDTSAADHVSVGTNPASLHSSSLGVEYVAPSLALHKIPANIPPFFMKALQRSSDHGELLLGAFAAKAVRRTLRVPHCPPHVLHRMMCRWSPYIVPTSLVFSNAIFLRRTVSSLHNTNDDVNIPGAQRSGHDGSFMLDEDHEDEHLQSPTSYRQHDQQRQTRCLVFSEIVDSKDDASSVGATTPISGTMLVHVCVVSSEDLLVVAHFINTILRAACQVLDYSFPGLSWSVEGVPQSTGPQNSLTCDDDDDVFLDIPSVSALDAMFSDPSLPASEQQFADADTEAAATLLLTKASL</sequence>
<evidence type="ECO:0000313" key="3">
    <source>
        <dbReference type="Proteomes" id="UP000051952"/>
    </source>
</evidence>
<proteinExistence type="predicted"/>
<gene>
    <name evidence="2" type="ORF">BSAL_70715</name>
</gene>
<feature type="region of interest" description="Disordered" evidence="1">
    <location>
        <begin position="128"/>
        <end position="161"/>
    </location>
</feature>
<dbReference type="AlphaFoldDB" id="A0A0S4IVT5"/>